<accession>A0ACB8QD12</accession>
<organism evidence="1 2">
    <name type="scientific">Vararia minispora EC-137</name>
    <dbReference type="NCBI Taxonomy" id="1314806"/>
    <lineage>
        <taxon>Eukaryota</taxon>
        <taxon>Fungi</taxon>
        <taxon>Dikarya</taxon>
        <taxon>Basidiomycota</taxon>
        <taxon>Agaricomycotina</taxon>
        <taxon>Agaricomycetes</taxon>
        <taxon>Russulales</taxon>
        <taxon>Lachnocladiaceae</taxon>
        <taxon>Vararia</taxon>
    </lineage>
</organism>
<dbReference type="EMBL" id="MU273675">
    <property type="protein sequence ID" value="KAI0029455.1"/>
    <property type="molecule type" value="Genomic_DNA"/>
</dbReference>
<sequence>MPIASSKGAPHFKGKRVNSFLQSLKECAERAGKTLDEVVHYIPRYCSDEVRYAIENLAPFQKGTGSWADAKLLLLDMFDAIDKPPTVSMQTLQNLVSKTARTASVEFRTLADTQQYYRRFLTMSSQLRKSGELSGKETNRLFLSGIPPGTRRRIRPMVEPSKQKLSSPPEVAEVMGYLRRLFDDDGFEAMPSMDENKYLVIPEIDTDISSSPRRKNSGYL</sequence>
<evidence type="ECO:0000313" key="2">
    <source>
        <dbReference type="Proteomes" id="UP000814128"/>
    </source>
</evidence>
<protein>
    <submittedName>
        <fullName evidence="1">Uncharacterized protein</fullName>
    </submittedName>
</protein>
<name>A0ACB8QD12_9AGAM</name>
<reference evidence="1" key="1">
    <citation type="submission" date="2021-02" db="EMBL/GenBank/DDBJ databases">
        <authorList>
            <consortium name="DOE Joint Genome Institute"/>
            <person name="Ahrendt S."/>
            <person name="Looney B.P."/>
            <person name="Miyauchi S."/>
            <person name="Morin E."/>
            <person name="Drula E."/>
            <person name="Courty P.E."/>
            <person name="Chicoki N."/>
            <person name="Fauchery L."/>
            <person name="Kohler A."/>
            <person name="Kuo A."/>
            <person name="Labutti K."/>
            <person name="Pangilinan J."/>
            <person name="Lipzen A."/>
            <person name="Riley R."/>
            <person name="Andreopoulos W."/>
            <person name="He G."/>
            <person name="Johnson J."/>
            <person name="Barry K.W."/>
            <person name="Grigoriev I.V."/>
            <person name="Nagy L."/>
            <person name="Hibbett D."/>
            <person name="Henrissat B."/>
            <person name="Matheny P.B."/>
            <person name="Labbe J."/>
            <person name="Martin F."/>
        </authorList>
    </citation>
    <scope>NUCLEOTIDE SEQUENCE</scope>
    <source>
        <strain evidence="1">EC-137</strain>
    </source>
</reference>
<comment type="caution">
    <text evidence="1">The sequence shown here is derived from an EMBL/GenBank/DDBJ whole genome shotgun (WGS) entry which is preliminary data.</text>
</comment>
<dbReference type="Proteomes" id="UP000814128">
    <property type="component" value="Unassembled WGS sequence"/>
</dbReference>
<keyword evidence="2" id="KW-1185">Reference proteome</keyword>
<gene>
    <name evidence="1" type="ORF">K488DRAFT_88716</name>
</gene>
<evidence type="ECO:0000313" key="1">
    <source>
        <dbReference type="EMBL" id="KAI0029455.1"/>
    </source>
</evidence>
<reference evidence="1" key="2">
    <citation type="journal article" date="2022" name="New Phytol.">
        <title>Evolutionary transition to the ectomycorrhizal habit in the genomes of a hyperdiverse lineage of mushroom-forming fungi.</title>
        <authorList>
            <person name="Looney B."/>
            <person name="Miyauchi S."/>
            <person name="Morin E."/>
            <person name="Drula E."/>
            <person name="Courty P.E."/>
            <person name="Kohler A."/>
            <person name="Kuo A."/>
            <person name="LaButti K."/>
            <person name="Pangilinan J."/>
            <person name="Lipzen A."/>
            <person name="Riley R."/>
            <person name="Andreopoulos W."/>
            <person name="He G."/>
            <person name="Johnson J."/>
            <person name="Nolan M."/>
            <person name="Tritt A."/>
            <person name="Barry K.W."/>
            <person name="Grigoriev I.V."/>
            <person name="Nagy L.G."/>
            <person name="Hibbett D."/>
            <person name="Henrissat B."/>
            <person name="Matheny P.B."/>
            <person name="Labbe J."/>
            <person name="Martin F.M."/>
        </authorList>
    </citation>
    <scope>NUCLEOTIDE SEQUENCE</scope>
    <source>
        <strain evidence="1">EC-137</strain>
    </source>
</reference>
<proteinExistence type="predicted"/>